<name>W5S585_9VIRU</name>
<reference evidence="8 9" key="1">
    <citation type="journal article" date="2014" name="Proc. Natl. Acad. Sci. U.S.A.">
        <title>Thirty-thousand-year-old distant relative of giant icosahedral DNA viruses with a pandoravirus morphology.</title>
        <authorList>
            <person name="Legendre M."/>
            <person name="Bartoli J."/>
            <person name="Shmakova L."/>
            <person name="Jeudy S."/>
            <person name="Labadie K."/>
            <person name="Adrait A."/>
            <person name="Lescot M."/>
            <person name="Poirot O."/>
            <person name="Bertaux L."/>
            <person name="Bruley C."/>
            <person name="Coute Y."/>
            <person name="Rivkina E."/>
            <person name="Abergel C."/>
            <person name="Claverie J.M."/>
        </authorList>
    </citation>
    <scope>NUCLEOTIDE SEQUENCE [LARGE SCALE GENOMIC DNA]</scope>
    <source>
        <strain evidence="8">P1084-T</strain>
    </source>
</reference>
<comment type="function">
    <text evidence="5">DNA-dependent RNA polymerase catalyzes the transcription of DNA into RNA using the four ribonucleoside triphosphates as substrates.</text>
</comment>
<protein>
    <recommendedName>
        <fullName evidence="5">DNA-directed RNA polymerase subunit</fullName>
        <ecNumber evidence="5">2.7.7.6</ecNumber>
    </recommendedName>
</protein>
<gene>
    <name evidence="8" type="ORF">pv_366-368</name>
</gene>
<evidence type="ECO:0000256" key="6">
    <source>
        <dbReference type="SAM" id="MobiDB-lite"/>
    </source>
</evidence>
<dbReference type="Proteomes" id="UP000202176">
    <property type="component" value="Segment"/>
</dbReference>
<evidence type="ECO:0000256" key="2">
    <source>
        <dbReference type="ARBA" id="ARBA00022679"/>
    </source>
</evidence>
<dbReference type="InterPro" id="IPR042102">
    <property type="entry name" value="RNA_pol_Rpb1_3_sf"/>
</dbReference>
<dbReference type="RefSeq" id="YP_009001268.1">
    <property type="nucleotide sequence ID" value="NC_023423.1"/>
</dbReference>
<feature type="domain" description="RNA polymerase N-terminal" evidence="7">
    <location>
        <begin position="274"/>
        <end position="576"/>
    </location>
</feature>
<comment type="similarity">
    <text evidence="5">Belongs to the RNA polymerase beta' chain family.</text>
</comment>
<dbReference type="Pfam" id="PF04983">
    <property type="entry name" value="RNA_pol_Rpb1_3"/>
    <property type="match status" value="1"/>
</dbReference>
<proteinExistence type="inferred from homology"/>
<keyword evidence="4 5" id="KW-0804">Transcription</keyword>
<comment type="catalytic activity">
    <reaction evidence="5">
        <text>RNA(n) + a ribonucleoside 5'-triphosphate = RNA(n+1) + diphosphate</text>
        <dbReference type="Rhea" id="RHEA:21248"/>
        <dbReference type="Rhea" id="RHEA-COMP:14527"/>
        <dbReference type="Rhea" id="RHEA-COMP:17342"/>
        <dbReference type="ChEBI" id="CHEBI:33019"/>
        <dbReference type="ChEBI" id="CHEBI:61557"/>
        <dbReference type="ChEBI" id="CHEBI:140395"/>
        <dbReference type="EC" id="2.7.7.6"/>
    </reaction>
</comment>
<dbReference type="EMBL" id="KF740664">
    <property type="protein sequence ID" value="AHH01933.1"/>
    <property type="molecule type" value="Genomic_DNA"/>
</dbReference>
<dbReference type="InterPro" id="IPR007066">
    <property type="entry name" value="RNA_pol_Rpb1_3"/>
</dbReference>
<evidence type="ECO:0000256" key="4">
    <source>
        <dbReference type="ARBA" id="ARBA00023163"/>
    </source>
</evidence>
<dbReference type="GO" id="GO:0000428">
    <property type="term" value="C:DNA-directed RNA polymerase complex"/>
    <property type="evidence" value="ECO:0007669"/>
    <property type="project" value="UniProtKB-KW"/>
</dbReference>
<dbReference type="InterPro" id="IPR038120">
    <property type="entry name" value="Rpb1_funnel_sf"/>
</dbReference>
<dbReference type="Gene3D" id="2.40.40.20">
    <property type="match status" value="1"/>
</dbReference>
<dbReference type="Gene3D" id="6.10.250.2940">
    <property type="match status" value="1"/>
</dbReference>
<dbReference type="KEGG" id="vg:18266394"/>
<dbReference type="Gene3D" id="1.10.132.30">
    <property type="match status" value="1"/>
</dbReference>
<dbReference type="Pfam" id="PF04998">
    <property type="entry name" value="RNA_pol_Rpb1_5"/>
    <property type="match status" value="1"/>
</dbReference>
<dbReference type="Gene3D" id="3.30.1490.180">
    <property type="entry name" value="RNA polymerase ii"/>
    <property type="match status" value="1"/>
</dbReference>
<keyword evidence="2 5" id="KW-0808">Transferase</keyword>
<evidence type="ECO:0000256" key="5">
    <source>
        <dbReference type="RuleBase" id="RU004279"/>
    </source>
</evidence>
<feature type="region of interest" description="Disordered" evidence="6">
    <location>
        <begin position="1"/>
        <end position="22"/>
    </location>
</feature>
<keyword evidence="1 5" id="KW-0240">DNA-directed RNA polymerase</keyword>
<dbReference type="InterPro" id="IPR007080">
    <property type="entry name" value="RNA_pol_Rpb1_1"/>
</dbReference>
<dbReference type="InterPro" id="IPR000722">
    <property type="entry name" value="RNA_pol_asu"/>
</dbReference>
<dbReference type="Gene3D" id="6.20.50.80">
    <property type="match status" value="1"/>
</dbReference>
<evidence type="ECO:0000256" key="1">
    <source>
        <dbReference type="ARBA" id="ARBA00022478"/>
    </source>
</evidence>
<dbReference type="InterPro" id="IPR006592">
    <property type="entry name" value="RNA_pol_N"/>
</dbReference>
<dbReference type="SUPFAM" id="SSF64484">
    <property type="entry name" value="beta and beta-prime subunits of DNA dependent RNA-polymerase"/>
    <property type="match status" value="1"/>
</dbReference>
<dbReference type="InterPro" id="IPR045867">
    <property type="entry name" value="DNA-dir_RpoC_beta_prime"/>
</dbReference>
<dbReference type="EC" id="2.7.7.6" evidence="5"/>
<dbReference type="Pfam" id="PF04997">
    <property type="entry name" value="RNA_pol_Rpb1_1"/>
    <property type="match status" value="1"/>
</dbReference>
<dbReference type="InterPro" id="IPR044893">
    <property type="entry name" value="RNA_pol_Rpb1_clamp_domain"/>
</dbReference>
<dbReference type="GeneID" id="18266394"/>
<dbReference type="Gene3D" id="1.10.274.100">
    <property type="entry name" value="RNA polymerase Rpb1, domain 3"/>
    <property type="match status" value="1"/>
</dbReference>
<dbReference type="Gene3D" id="4.10.860.120">
    <property type="entry name" value="RNA polymerase II, clamp domain"/>
    <property type="match status" value="1"/>
</dbReference>
<dbReference type="PANTHER" id="PTHR19376">
    <property type="entry name" value="DNA-DIRECTED RNA POLYMERASE"/>
    <property type="match status" value="1"/>
</dbReference>
<dbReference type="Pfam" id="PF00623">
    <property type="entry name" value="RNA_pol_Rpb1_2"/>
    <property type="match status" value="1"/>
</dbReference>
<dbReference type="Pfam" id="PF05000">
    <property type="entry name" value="RNA_pol_Rpb1_4"/>
    <property type="match status" value="1"/>
</dbReference>
<sequence>MNLGGGIRQLPSRRRGANPNTLIGGVTNTGLNSIGCPRLNPAQEIDDVTDLTVDRRRREQLLSLAQEKEAELPELIITDTLITLFGPEELKRVAVVQVDKPEASGVNSVNDPRMGPTDENTLCATCHKDVHECPGHLGYIRLNVPIYHPFFLRTILRVLNSVCTCCSCPYLTRKELQERDVLEYTGVERLKLIEDLSKNIQCRRPEQEGVSKCNMKPIFIPSKSKEMGKVMYTYDKKNKTQLHEMSIDHVEKILRGISDEDAETLMFENGVRPEFMIMRNFPVIPPNTRPIIYRDGVTWPDDLTNMYIDILKHNKAIPLQTLEAEREKKIRAMVFAIQHFIDNTDGKYSQGGRKDMLSIKQRIGSKKGVIRGFIMGKRVNYSGRTPISPDPSLKFGQIRIPAVWAYLLTVPVVIRSYNIKAFQDIIDISLSKGLPIPISYYTPGSGKLKGRKLQVTSELFKAQRLRDGDKIDRWLQDGDYIVGNRNPTLHKQGFMGFEVVLGAPLTIGLHISYTTPMNADFTTDGDEMNVHAFQTLASLQELRSIMSVRDCIMNAQSNKPSVGVVYDGLVSAYLLTQDDVEVDPDVRNDCFMLMTQQSQLATLSERLEQFHLPPNSGKALFSALLPEDLYYNRGGVIIINGILTQGVITKSHIGPTPGSLVQVLYKDYGVNRTTDFLTDATFILTRWLTERGFTVGLGDCYPEDSEYRQKVNSQIEMVKMKVESLGVRLDDPIQEERRERQIRGYVDVAKNTTARIGGASLSAGNNFRISVYSGAKGNEGNIGAITGILGQQSLKGGRIPFTITNNTRCLPYFKEGELDPEAQGFCVNSFFTGLTPAESFFHQASTRESVMESSVKTPVSGTIQAVIAKAFESFTIAYDGSVRDADNNIIQYVYGSDGFAAEELERVNQPSGEYASFIDLSRAVGKINAKHGFFNVKADETPLQIERELEMGEIITEEADYEE</sequence>
<keyword evidence="3 5" id="KW-0548">Nucleotidyltransferase</keyword>
<organism evidence="8 9">
    <name type="scientific">Pithovirus sibericum</name>
    <dbReference type="NCBI Taxonomy" id="1450746"/>
    <lineage>
        <taxon>Viruses</taxon>
        <taxon>Pithoviruses</taxon>
        <taxon>Orthopithovirinae</taxon>
        <taxon>Alphapithovirus</taxon>
        <taxon>Alphapithovirus sibericum</taxon>
    </lineage>
</organism>
<evidence type="ECO:0000259" key="7">
    <source>
        <dbReference type="SMART" id="SM00663"/>
    </source>
</evidence>
<dbReference type="PANTHER" id="PTHR19376:SF37">
    <property type="entry name" value="DNA-DIRECTED RNA POLYMERASE II SUBUNIT RPB1"/>
    <property type="match status" value="1"/>
</dbReference>
<evidence type="ECO:0000256" key="3">
    <source>
        <dbReference type="ARBA" id="ARBA00022695"/>
    </source>
</evidence>
<keyword evidence="9" id="KW-1185">Reference proteome</keyword>
<dbReference type="InterPro" id="IPR007081">
    <property type="entry name" value="RNA_pol_Rpb1_5"/>
</dbReference>
<evidence type="ECO:0000313" key="9">
    <source>
        <dbReference type="Proteomes" id="UP000202176"/>
    </source>
</evidence>
<dbReference type="InterPro" id="IPR007083">
    <property type="entry name" value="RNA_pol_Rpb1_4"/>
</dbReference>
<dbReference type="GO" id="GO:0003677">
    <property type="term" value="F:DNA binding"/>
    <property type="evidence" value="ECO:0007669"/>
    <property type="project" value="InterPro"/>
</dbReference>
<accession>W5S585</accession>
<dbReference type="SMART" id="SM00663">
    <property type="entry name" value="RPOLA_N"/>
    <property type="match status" value="1"/>
</dbReference>
<evidence type="ECO:0000313" key="8">
    <source>
        <dbReference type="EMBL" id="AHH01933.1"/>
    </source>
</evidence>
<dbReference type="GO" id="GO:0003899">
    <property type="term" value="F:DNA-directed RNA polymerase activity"/>
    <property type="evidence" value="ECO:0007669"/>
    <property type="project" value="UniProtKB-EC"/>
</dbReference>
<dbReference type="GO" id="GO:0006351">
    <property type="term" value="P:DNA-templated transcription"/>
    <property type="evidence" value="ECO:0007669"/>
    <property type="project" value="InterPro"/>
</dbReference>